<dbReference type="EMBL" id="MU154596">
    <property type="protein sequence ID" value="KAF9492781.1"/>
    <property type="molecule type" value="Genomic_DNA"/>
</dbReference>
<feature type="compositionally biased region" description="Basic residues" evidence="1">
    <location>
        <begin position="74"/>
        <end position="83"/>
    </location>
</feature>
<keyword evidence="3" id="KW-1185">Reference proteome</keyword>
<protein>
    <submittedName>
        <fullName evidence="2">Uncharacterized protein</fullName>
    </submittedName>
</protein>
<gene>
    <name evidence="2" type="ORF">BDN71DRAFT_1173972</name>
</gene>
<proteinExistence type="predicted"/>
<feature type="region of interest" description="Disordered" evidence="1">
    <location>
        <begin position="1"/>
        <end position="28"/>
    </location>
</feature>
<evidence type="ECO:0000313" key="3">
    <source>
        <dbReference type="Proteomes" id="UP000807025"/>
    </source>
</evidence>
<feature type="region of interest" description="Disordered" evidence="1">
    <location>
        <begin position="40"/>
        <end position="83"/>
    </location>
</feature>
<evidence type="ECO:0000313" key="2">
    <source>
        <dbReference type="EMBL" id="KAF9492781.1"/>
    </source>
</evidence>
<name>A0A9P5ZVZ1_PLEER</name>
<evidence type="ECO:0000256" key="1">
    <source>
        <dbReference type="SAM" id="MobiDB-lite"/>
    </source>
</evidence>
<accession>A0A9P5ZVZ1</accession>
<organism evidence="2 3">
    <name type="scientific">Pleurotus eryngii</name>
    <name type="common">Boletus of the steppes</name>
    <dbReference type="NCBI Taxonomy" id="5323"/>
    <lineage>
        <taxon>Eukaryota</taxon>
        <taxon>Fungi</taxon>
        <taxon>Dikarya</taxon>
        <taxon>Basidiomycota</taxon>
        <taxon>Agaricomycotina</taxon>
        <taxon>Agaricomycetes</taxon>
        <taxon>Agaricomycetidae</taxon>
        <taxon>Agaricales</taxon>
        <taxon>Pleurotineae</taxon>
        <taxon>Pleurotaceae</taxon>
        <taxon>Pleurotus</taxon>
    </lineage>
</organism>
<sequence>MRNRRGEGVGKSCSLCPRVLPPASSTRRRLSQLLHHRAMPMTSADGSPSPPPPPTKPFSAQHKAPHTVTPSHPLHGRKTTRRKLREYRRASFETVNSKRIHTRTSTCAALKTLCPALDYGDDAPMAVSANSTILRVIDVTRSFGVNLHPCLHFPTVNHALSSQPVISHPRILGLNHYSHLFVAPPVPGAPLLPLSSSILISIYLDISLNIPITSRLASPRLASCSTLLQISLLLIS</sequence>
<reference evidence="2" key="1">
    <citation type="submission" date="2020-11" db="EMBL/GenBank/DDBJ databases">
        <authorList>
            <consortium name="DOE Joint Genome Institute"/>
            <person name="Ahrendt S."/>
            <person name="Riley R."/>
            <person name="Andreopoulos W."/>
            <person name="Labutti K."/>
            <person name="Pangilinan J."/>
            <person name="Ruiz-Duenas F.J."/>
            <person name="Barrasa J.M."/>
            <person name="Sanchez-Garcia M."/>
            <person name="Camarero S."/>
            <person name="Miyauchi S."/>
            <person name="Serrano A."/>
            <person name="Linde D."/>
            <person name="Babiker R."/>
            <person name="Drula E."/>
            <person name="Ayuso-Fernandez I."/>
            <person name="Pacheco R."/>
            <person name="Padilla G."/>
            <person name="Ferreira P."/>
            <person name="Barriuso J."/>
            <person name="Kellner H."/>
            <person name="Castanera R."/>
            <person name="Alfaro M."/>
            <person name="Ramirez L."/>
            <person name="Pisabarro A.G."/>
            <person name="Kuo A."/>
            <person name="Tritt A."/>
            <person name="Lipzen A."/>
            <person name="He G."/>
            <person name="Yan M."/>
            <person name="Ng V."/>
            <person name="Cullen D."/>
            <person name="Martin F."/>
            <person name="Rosso M.-N."/>
            <person name="Henrissat B."/>
            <person name="Hibbett D."/>
            <person name="Martinez A.T."/>
            <person name="Grigoriev I.V."/>
        </authorList>
    </citation>
    <scope>NUCLEOTIDE SEQUENCE</scope>
    <source>
        <strain evidence="2">ATCC 90797</strain>
    </source>
</reference>
<comment type="caution">
    <text evidence="2">The sequence shown here is derived from an EMBL/GenBank/DDBJ whole genome shotgun (WGS) entry which is preliminary data.</text>
</comment>
<dbReference type="Proteomes" id="UP000807025">
    <property type="component" value="Unassembled WGS sequence"/>
</dbReference>
<dbReference type="AlphaFoldDB" id="A0A9P5ZVZ1"/>